<feature type="region of interest" description="Disordered" evidence="2">
    <location>
        <begin position="1023"/>
        <end position="1055"/>
    </location>
</feature>
<sequence>MIPKEESIDNAFAKFNTIITSLKALDEMGNLKVYEEVIKKDVETVKGKKEQSRSLALKVKKEVSDEDSSSSDSEDEEYAMAVKEFKKFFKRRGRFEPTIGIRAMGWIRSCVAIPCDLLVPNSIYKLIKVCVLRGVSFQALKRGSHGVNAKTCLQALRHSAREYSCSKELMMEILHEHQIQSECQVASQDIQIQSSSSKWMTAWIVSKKEFDELKTTMHFSKSEIETQMQSQEREKVKMREAYTSCGCRYRTSKWTNDEEPFAEVQLTALHNILANEQQHTEQSEPSYDTHLLETIESNTTPTSTNMCHRGGEIDQDALLKTELLKTKDMVDKEIYNELSKRFLQLEKHCISLEIQIQQKEESFQSNKPCKNQEFPEFREFFVINDLKAQLLARTTLICNLKKQIKSVKETSNEATVKNDIDVIETINIELEHSVAKLLAANEQLHKENEHLKQTYKELFDSIKKTKVQNKDNSESLISQINQKSVENADLKAQLQEKVFANAALKNELRKIKGNSVDTKFAKASILGKPPLQPSRNHLVVRQPNAFTSERPRISRPRFASQVDEKNDLSKTVTPHYLPKVRESAAATPHQVNAPNYSRNSHKESYGSNDMVHAYFLEDARKMTQDKTRIPSHKDMASTRAHCTPNACTPKPRNIYRSSPVSKCSGGMSNGEPLVDHSRNSSFFLDSKQLVCSICHKYIFNTNHDDCITKILNKVNSRAKVQSPKIRNNNPVEPKNHTHKPGRQNGIGQRFSLNKSSAVHEKPHTPRSCLRWKPTGRIFKTVRLRWIPTGKVFIDSTTKVDSEPPNGSNDDITNPYECNQTLYVSAGTSNSSAGKSISLTEAEEEAVAREVHATHARIVSGPDPEPMQEDQTGSNSGKLHVSLAGPNPEHMDNEFLVKLPKDVLSIKPSSLVSPQPINTEATTITTSLPEITPFIALQLRVARLEQEMSEVKKTDHSADVLASIKSQVPTIVDKYLGTKLDDALLRILERHTVDLIEKYSVLPGPESIPNQESEKSPKEIIRIKREQGEEKQDSTTPFSQRLKTTRRKHDSDDDEDDVMMKALQWIKKQGSKVQRIPRKSDASASKQHPALPSTGWKITDIRDADVDSSMHRSDPEQKQLIKQFLQILLKCKQTGKKKLCKADLEGPAFNLVKAFHKNNVFLQYQMDECHQLLTNKFLEWEADVDSEHFDRDDNTGDDNEEIYK</sequence>
<reference evidence="3" key="2">
    <citation type="submission" date="2022-01" db="EMBL/GenBank/DDBJ databases">
        <authorList>
            <person name="Yamashiro T."/>
            <person name="Shiraishi A."/>
            <person name="Satake H."/>
            <person name="Nakayama K."/>
        </authorList>
    </citation>
    <scope>NUCLEOTIDE SEQUENCE</scope>
</reference>
<dbReference type="Proteomes" id="UP001151760">
    <property type="component" value="Unassembled WGS sequence"/>
</dbReference>
<evidence type="ECO:0000256" key="2">
    <source>
        <dbReference type="SAM" id="MobiDB-lite"/>
    </source>
</evidence>
<reference evidence="3" key="1">
    <citation type="journal article" date="2022" name="Int. J. Mol. Sci.">
        <title>Draft Genome of Tanacetum Coccineum: Genomic Comparison of Closely Related Tanacetum-Family Plants.</title>
        <authorList>
            <person name="Yamashiro T."/>
            <person name="Shiraishi A."/>
            <person name="Nakayama K."/>
            <person name="Satake H."/>
        </authorList>
    </citation>
    <scope>NUCLEOTIDE SEQUENCE</scope>
</reference>
<feature type="compositionally biased region" description="Basic and acidic residues" evidence="2">
    <location>
        <begin position="1023"/>
        <end position="1032"/>
    </location>
</feature>
<feature type="region of interest" description="Disordered" evidence="2">
    <location>
        <begin position="854"/>
        <end position="876"/>
    </location>
</feature>
<evidence type="ECO:0000256" key="1">
    <source>
        <dbReference type="SAM" id="Coils"/>
    </source>
</evidence>
<accession>A0ABQ5CBT4</accession>
<protein>
    <submittedName>
        <fullName evidence="3">Uncharacterized protein</fullName>
    </submittedName>
</protein>
<name>A0ABQ5CBT4_9ASTR</name>
<keyword evidence="1" id="KW-0175">Coiled coil</keyword>
<feature type="coiled-coil region" evidence="1">
    <location>
        <begin position="427"/>
        <end position="461"/>
    </location>
</feature>
<feature type="compositionally biased region" description="Polar residues" evidence="2">
    <location>
        <begin position="718"/>
        <end position="730"/>
    </location>
</feature>
<keyword evidence="4" id="KW-1185">Reference proteome</keyword>
<comment type="caution">
    <text evidence="3">The sequence shown here is derived from an EMBL/GenBank/DDBJ whole genome shotgun (WGS) entry which is preliminary data.</text>
</comment>
<dbReference type="EMBL" id="BQNB010013969">
    <property type="protein sequence ID" value="GJT22449.1"/>
    <property type="molecule type" value="Genomic_DNA"/>
</dbReference>
<gene>
    <name evidence="3" type="ORF">Tco_0892386</name>
</gene>
<evidence type="ECO:0000313" key="4">
    <source>
        <dbReference type="Proteomes" id="UP001151760"/>
    </source>
</evidence>
<feature type="compositionally biased region" description="Polar residues" evidence="2">
    <location>
        <begin position="589"/>
        <end position="598"/>
    </location>
</feature>
<feature type="region of interest" description="Disordered" evidence="2">
    <location>
        <begin position="718"/>
        <end position="748"/>
    </location>
</feature>
<proteinExistence type="predicted"/>
<feature type="region of interest" description="Disordered" evidence="2">
    <location>
        <begin position="1073"/>
        <end position="1093"/>
    </location>
</feature>
<organism evidence="3 4">
    <name type="scientific">Tanacetum coccineum</name>
    <dbReference type="NCBI Taxonomy" id="301880"/>
    <lineage>
        <taxon>Eukaryota</taxon>
        <taxon>Viridiplantae</taxon>
        <taxon>Streptophyta</taxon>
        <taxon>Embryophyta</taxon>
        <taxon>Tracheophyta</taxon>
        <taxon>Spermatophyta</taxon>
        <taxon>Magnoliopsida</taxon>
        <taxon>eudicotyledons</taxon>
        <taxon>Gunneridae</taxon>
        <taxon>Pentapetalae</taxon>
        <taxon>asterids</taxon>
        <taxon>campanulids</taxon>
        <taxon>Asterales</taxon>
        <taxon>Asteraceae</taxon>
        <taxon>Asteroideae</taxon>
        <taxon>Anthemideae</taxon>
        <taxon>Anthemidinae</taxon>
        <taxon>Tanacetum</taxon>
    </lineage>
</organism>
<feature type="region of interest" description="Disordered" evidence="2">
    <location>
        <begin position="585"/>
        <end position="604"/>
    </location>
</feature>
<evidence type="ECO:0000313" key="3">
    <source>
        <dbReference type="EMBL" id="GJT22449.1"/>
    </source>
</evidence>